<dbReference type="SUPFAM" id="SSF54928">
    <property type="entry name" value="RNA-binding domain, RBD"/>
    <property type="match status" value="1"/>
</dbReference>
<dbReference type="SMART" id="SM00360">
    <property type="entry name" value="RRM"/>
    <property type="match status" value="1"/>
</dbReference>
<name>B4QFK4_DROSI</name>
<dbReference type="SMR" id="B4QFK4"/>
<feature type="compositionally biased region" description="Basic and acidic residues" evidence="3">
    <location>
        <begin position="824"/>
        <end position="833"/>
    </location>
</feature>
<dbReference type="InterPro" id="IPR000504">
    <property type="entry name" value="RRM_dom"/>
</dbReference>
<organism evidence="7 8">
    <name type="scientific">Drosophila simulans</name>
    <name type="common">Fruit fly</name>
    <dbReference type="NCBI Taxonomy" id="7240"/>
    <lineage>
        <taxon>Eukaryota</taxon>
        <taxon>Metazoa</taxon>
        <taxon>Ecdysozoa</taxon>
        <taxon>Arthropoda</taxon>
        <taxon>Hexapoda</taxon>
        <taxon>Insecta</taxon>
        <taxon>Pterygota</taxon>
        <taxon>Neoptera</taxon>
        <taxon>Endopterygota</taxon>
        <taxon>Diptera</taxon>
        <taxon>Brachycera</taxon>
        <taxon>Muscomorpha</taxon>
        <taxon>Ephydroidea</taxon>
        <taxon>Drosophilidae</taxon>
        <taxon>Drosophila</taxon>
        <taxon>Sophophora</taxon>
    </lineage>
</organism>
<dbReference type="Pfam" id="PF00076">
    <property type="entry name" value="RRM_1"/>
    <property type="match status" value="1"/>
</dbReference>
<dbReference type="InterPro" id="IPR047488">
    <property type="entry name" value="SR140_cwf21"/>
</dbReference>
<evidence type="ECO:0000256" key="3">
    <source>
        <dbReference type="SAM" id="MobiDB-lite"/>
    </source>
</evidence>
<protein>
    <submittedName>
        <fullName evidence="7">GD11555</fullName>
    </submittedName>
</protein>
<dbReference type="OrthoDB" id="377209at2759"/>
<dbReference type="GO" id="GO:0005634">
    <property type="term" value="C:nucleus"/>
    <property type="evidence" value="ECO:0007669"/>
    <property type="project" value="TreeGrafter"/>
</dbReference>
<dbReference type="InterPro" id="IPR035009">
    <property type="entry name" value="SR140_RRM"/>
</dbReference>
<feature type="region of interest" description="Disordered" evidence="3">
    <location>
        <begin position="824"/>
        <end position="958"/>
    </location>
</feature>
<keyword evidence="1 2" id="KW-0694">RNA-binding</keyword>
<feature type="compositionally biased region" description="Basic and acidic residues" evidence="3">
    <location>
        <begin position="87"/>
        <end position="98"/>
    </location>
</feature>
<feature type="domain" description="CID" evidence="6">
    <location>
        <begin position="477"/>
        <end position="622"/>
    </location>
</feature>
<evidence type="ECO:0000313" key="7">
    <source>
        <dbReference type="EMBL" id="EDX07996.1"/>
    </source>
</evidence>
<evidence type="ECO:0000259" key="4">
    <source>
        <dbReference type="PROSITE" id="PS50102"/>
    </source>
</evidence>
<sequence length="989" mass="111913">MSKQGNKSKDSAAASATLKRISEKKLEAFTVGTFSKRQLSKKELEDQKKKEDAAAAAHAFKEFVETFQDAPTPSSKVWVKAGTYDAGSRREDKSEKGKLYKPVSKLMEKGSSDKVEDYAKTLASDLKKDSGPLKKKNQEKKKSNLELFKEELRQIQEEREERHKYKHMASSHSAPAQQPAASAAPVPSSSASTTSQNSSSSKESGSFDTGDPNTTNLYLGNLNPKISEQQLMEIFGRYGPLASIKIMWPRSEEEKQRGRNCGFVAYMSRKDAERALKTLNGRYIMGYEMRLGWGKTVPIMNTPIFTPQALLEMTLPPPPSGLPFNAQPSPSEADVLPKKNYKEFNQEDKENMERILSKCVVKVHIPTEKAVLNVIHRMIEFVIREGPMFEALIMIREMENPLFAFLFDNESPAHIYYRWKLFSLLQGDTPNEWREEEFRMFKNGPVWKPPIANFYTQGMPDELVVDPDAPVVHKGALSNAQRNRLEDLIRHLTPERARIGDAMIFCIEHADAADEICECIAESLSNVNTLASKKIARLYLISDILHNCTVKVANASFFRKSVEKQLLDIFDNLHNYYLNIESRLKAEGFKSRVCNVIRTWEEWTIYPKDFMAQLTAKFLGKPYVKPINTSPQADETRFNEALDEDIDGAPLSGEEKDDEDLDGVPLDGAALLKSALKRAIPDADAGTPKRDTPKKDEYLDEIDGIPLDDDLDGVPLEKETKSSAKLPGFIPSKWETVDPQQVEAQAITTSKWDTLDPPDPPKFFSSDDDSGEDNPQKYTDEMRQKLRDIELKAIQYQDELESGKRRLDPGWTVPEQVEQFRKRLLKQDSRSEATVDSPLSYMHIKPKSSKVSESPALFRSGSRKRSHSPFSGAESKRRDYSPESSRSSKSTKRNRSRSPSSSPKRYTERSSRSSRYETPASGSSRSRSSPTPSRSSRREERSPPRHRSDKHKPLNSIGTRVCSSDDLYLIKHGFYIKTLSSFALNTQYI</sequence>
<feature type="domain" description="SURP motif" evidence="5">
    <location>
        <begin position="374"/>
        <end position="417"/>
    </location>
</feature>
<dbReference type="SUPFAM" id="SSF109905">
    <property type="entry name" value="Surp module (SWAP domain)"/>
    <property type="match status" value="1"/>
</dbReference>
<dbReference type="InterPro" id="IPR006569">
    <property type="entry name" value="CID_dom"/>
</dbReference>
<dbReference type="InterPro" id="IPR013170">
    <property type="entry name" value="mRNA_splic_Cwf21_dom"/>
</dbReference>
<reference evidence="7 8" key="1">
    <citation type="journal article" date="2007" name="Nature">
        <title>Evolution of genes and genomes on the Drosophila phylogeny.</title>
        <authorList>
            <consortium name="Drosophila 12 Genomes Consortium"/>
            <person name="Clark A.G."/>
            <person name="Eisen M.B."/>
            <person name="Smith D.R."/>
            <person name="Bergman C.M."/>
            <person name="Oliver B."/>
            <person name="Markow T.A."/>
            <person name="Kaufman T.C."/>
            <person name="Kellis M."/>
            <person name="Gelbart W."/>
            <person name="Iyer V.N."/>
            <person name="Pollard D.A."/>
            <person name="Sackton T.B."/>
            <person name="Larracuente A.M."/>
            <person name="Singh N.D."/>
            <person name="Abad J.P."/>
            <person name="Abt D.N."/>
            <person name="Adryan B."/>
            <person name="Aguade M."/>
            <person name="Akashi H."/>
            <person name="Anderson W.W."/>
            <person name="Aquadro C.F."/>
            <person name="Ardell D.H."/>
            <person name="Arguello R."/>
            <person name="Artieri C.G."/>
            <person name="Barbash D.A."/>
            <person name="Barker D."/>
            <person name="Barsanti P."/>
            <person name="Batterham P."/>
            <person name="Batzoglou S."/>
            <person name="Begun D."/>
            <person name="Bhutkar A."/>
            <person name="Blanco E."/>
            <person name="Bosak S.A."/>
            <person name="Bradley R.K."/>
            <person name="Brand A.D."/>
            <person name="Brent M.R."/>
            <person name="Brooks A.N."/>
            <person name="Brown R.H."/>
            <person name="Butlin R.K."/>
            <person name="Caggese C."/>
            <person name="Calvi B.R."/>
            <person name="Bernardo de Carvalho A."/>
            <person name="Caspi A."/>
            <person name="Castrezana S."/>
            <person name="Celniker S.E."/>
            <person name="Chang J.L."/>
            <person name="Chapple C."/>
            <person name="Chatterji S."/>
            <person name="Chinwalla A."/>
            <person name="Civetta A."/>
            <person name="Clifton S.W."/>
            <person name="Comeron J.M."/>
            <person name="Costello J.C."/>
            <person name="Coyne J.A."/>
            <person name="Daub J."/>
            <person name="David R.G."/>
            <person name="Delcher A.L."/>
            <person name="Delehaunty K."/>
            <person name="Do C.B."/>
            <person name="Ebling H."/>
            <person name="Edwards K."/>
            <person name="Eickbush T."/>
            <person name="Evans J.D."/>
            <person name="Filipski A."/>
            <person name="Findeiss S."/>
            <person name="Freyhult E."/>
            <person name="Fulton L."/>
            <person name="Fulton R."/>
            <person name="Garcia A.C."/>
            <person name="Gardiner A."/>
            <person name="Garfield D.A."/>
            <person name="Garvin B.E."/>
            <person name="Gibson G."/>
            <person name="Gilbert D."/>
            <person name="Gnerre S."/>
            <person name="Godfrey J."/>
            <person name="Good R."/>
            <person name="Gotea V."/>
            <person name="Gravely B."/>
            <person name="Greenberg A.J."/>
            <person name="Griffiths-Jones S."/>
            <person name="Gross S."/>
            <person name="Guigo R."/>
            <person name="Gustafson E.A."/>
            <person name="Haerty W."/>
            <person name="Hahn M.W."/>
            <person name="Halligan D.L."/>
            <person name="Halpern A.L."/>
            <person name="Halter G.M."/>
            <person name="Han M.V."/>
            <person name="Heger A."/>
            <person name="Hillier L."/>
            <person name="Hinrichs A.S."/>
            <person name="Holmes I."/>
            <person name="Hoskins R.A."/>
            <person name="Hubisz M.J."/>
            <person name="Hultmark D."/>
            <person name="Huntley M.A."/>
            <person name="Jaffe D.B."/>
            <person name="Jagadeeshan S."/>
            <person name="Jeck W.R."/>
            <person name="Johnson J."/>
            <person name="Jones C.D."/>
            <person name="Jordan W.C."/>
            <person name="Karpen G.H."/>
            <person name="Kataoka E."/>
            <person name="Keightley P.D."/>
            <person name="Kheradpour P."/>
            <person name="Kirkness E.F."/>
            <person name="Koerich L.B."/>
            <person name="Kristiansen K."/>
            <person name="Kudrna D."/>
            <person name="Kulathinal R.J."/>
            <person name="Kumar S."/>
            <person name="Kwok R."/>
            <person name="Lander E."/>
            <person name="Langley C.H."/>
            <person name="Lapoint R."/>
            <person name="Lazzaro B.P."/>
            <person name="Lee S.J."/>
            <person name="Levesque L."/>
            <person name="Li R."/>
            <person name="Lin C.F."/>
            <person name="Lin M.F."/>
            <person name="Lindblad-Toh K."/>
            <person name="Llopart A."/>
            <person name="Long M."/>
            <person name="Low L."/>
            <person name="Lozovsky E."/>
            <person name="Lu J."/>
            <person name="Luo M."/>
            <person name="Machado C.A."/>
            <person name="Makalowski W."/>
            <person name="Marzo M."/>
            <person name="Matsuda M."/>
            <person name="Matzkin L."/>
            <person name="McAllister B."/>
            <person name="McBride C.S."/>
            <person name="McKernan B."/>
            <person name="McKernan K."/>
            <person name="Mendez-Lago M."/>
            <person name="Minx P."/>
            <person name="Mollenhauer M.U."/>
            <person name="Montooth K."/>
            <person name="Mount S.M."/>
            <person name="Mu X."/>
            <person name="Myers E."/>
            <person name="Negre B."/>
            <person name="Newfeld S."/>
            <person name="Nielsen R."/>
            <person name="Noor M.A."/>
            <person name="O'Grady P."/>
            <person name="Pachter L."/>
            <person name="Papaceit M."/>
            <person name="Parisi M.J."/>
            <person name="Parisi M."/>
            <person name="Parts L."/>
            <person name="Pedersen J.S."/>
            <person name="Pesole G."/>
            <person name="Phillippy A.M."/>
            <person name="Ponting C.P."/>
            <person name="Pop M."/>
            <person name="Porcelli D."/>
            <person name="Powell J.R."/>
            <person name="Prohaska S."/>
            <person name="Pruitt K."/>
            <person name="Puig M."/>
            <person name="Quesneville H."/>
            <person name="Ram K.R."/>
            <person name="Rand D."/>
            <person name="Rasmussen M.D."/>
            <person name="Reed L.K."/>
            <person name="Reenan R."/>
            <person name="Reily A."/>
            <person name="Remington K.A."/>
            <person name="Rieger T.T."/>
            <person name="Ritchie M.G."/>
            <person name="Robin C."/>
            <person name="Rogers Y.H."/>
            <person name="Rohde C."/>
            <person name="Rozas J."/>
            <person name="Rubenfield M.J."/>
            <person name="Ruiz A."/>
            <person name="Russo S."/>
            <person name="Salzberg S.L."/>
            <person name="Sanchez-Gracia A."/>
            <person name="Saranga D.J."/>
            <person name="Sato H."/>
            <person name="Schaeffer S.W."/>
            <person name="Schatz M.C."/>
            <person name="Schlenke T."/>
            <person name="Schwartz R."/>
            <person name="Segarra C."/>
            <person name="Singh R.S."/>
            <person name="Sirot L."/>
            <person name="Sirota M."/>
            <person name="Sisneros N.B."/>
            <person name="Smith C.D."/>
            <person name="Smith T.F."/>
            <person name="Spieth J."/>
            <person name="Stage D.E."/>
            <person name="Stark A."/>
            <person name="Stephan W."/>
            <person name="Strausberg R.L."/>
            <person name="Strempel S."/>
            <person name="Sturgill D."/>
            <person name="Sutton G."/>
            <person name="Sutton G.G."/>
            <person name="Tao W."/>
            <person name="Teichmann S."/>
            <person name="Tobari Y.N."/>
            <person name="Tomimura Y."/>
            <person name="Tsolas J.M."/>
            <person name="Valente V.L."/>
            <person name="Venter E."/>
            <person name="Venter J.C."/>
            <person name="Vicario S."/>
            <person name="Vieira F.G."/>
            <person name="Vilella A.J."/>
            <person name="Villasante A."/>
            <person name="Walenz B."/>
            <person name="Wang J."/>
            <person name="Wasserman M."/>
            <person name="Watts T."/>
            <person name="Wilson D."/>
            <person name="Wilson R.K."/>
            <person name="Wing R.A."/>
            <person name="Wolfner M.F."/>
            <person name="Wong A."/>
            <person name="Wong G.K."/>
            <person name="Wu C.I."/>
            <person name="Wu G."/>
            <person name="Yamamoto D."/>
            <person name="Yang H.P."/>
            <person name="Yang S.P."/>
            <person name="Yorke J.A."/>
            <person name="Yoshida K."/>
            <person name="Zdobnov E."/>
            <person name="Zhang P."/>
            <person name="Zhang Y."/>
            <person name="Zimin A.V."/>
            <person name="Baldwin J."/>
            <person name="Abdouelleil A."/>
            <person name="Abdulkadir J."/>
            <person name="Abebe A."/>
            <person name="Abera B."/>
            <person name="Abreu J."/>
            <person name="Acer S.C."/>
            <person name="Aftuck L."/>
            <person name="Alexander A."/>
            <person name="An P."/>
            <person name="Anderson E."/>
            <person name="Anderson S."/>
            <person name="Arachi H."/>
            <person name="Azer M."/>
            <person name="Bachantsang P."/>
            <person name="Barry A."/>
            <person name="Bayul T."/>
            <person name="Berlin A."/>
            <person name="Bessette D."/>
            <person name="Bloom T."/>
            <person name="Blye J."/>
            <person name="Boguslavskiy L."/>
            <person name="Bonnet C."/>
            <person name="Boukhgalter B."/>
            <person name="Bourzgui I."/>
            <person name="Brown A."/>
            <person name="Cahill P."/>
            <person name="Channer S."/>
            <person name="Cheshatsang Y."/>
            <person name="Chuda L."/>
            <person name="Citroen M."/>
            <person name="Collymore A."/>
            <person name="Cooke P."/>
            <person name="Costello M."/>
            <person name="D'Aco K."/>
            <person name="Daza R."/>
            <person name="De Haan G."/>
            <person name="DeGray S."/>
            <person name="DeMaso C."/>
            <person name="Dhargay N."/>
            <person name="Dooley K."/>
            <person name="Dooley E."/>
            <person name="Doricent M."/>
            <person name="Dorje P."/>
            <person name="Dorjee K."/>
            <person name="Dupes A."/>
            <person name="Elong R."/>
            <person name="Falk J."/>
            <person name="Farina A."/>
            <person name="Faro S."/>
            <person name="Ferguson D."/>
            <person name="Fisher S."/>
            <person name="Foley C.D."/>
            <person name="Franke A."/>
            <person name="Friedrich D."/>
            <person name="Gadbois L."/>
            <person name="Gearin G."/>
            <person name="Gearin C.R."/>
            <person name="Giannoukos G."/>
            <person name="Goode T."/>
            <person name="Graham J."/>
            <person name="Grandbois E."/>
            <person name="Grewal S."/>
            <person name="Gyaltsen K."/>
            <person name="Hafez N."/>
            <person name="Hagos B."/>
            <person name="Hall J."/>
            <person name="Henson C."/>
            <person name="Hollinger A."/>
            <person name="Honan T."/>
            <person name="Huard M.D."/>
            <person name="Hughes L."/>
            <person name="Hurhula B."/>
            <person name="Husby M.E."/>
            <person name="Kamat A."/>
            <person name="Kanga B."/>
            <person name="Kashin S."/>
            <person name="Khazanovich D."/>
            <person name="Kisner P."/>
            <person name="Lance K."/>
            <person name="Lara M."/>
            <person name="Lee W."/>
            <person name="Lennon N."/>
            <person name="Letendre F."/>
            <person name="LeVine R."/>
            <person name="Lipovsky A."/>
            <person name="Liu X."/>
            <person name="Liu J."/>
            <person name="Liu S."/>
            <person name="Lokyitsang T."/>
            <person name="Lokyitsang Y."/>
            <person name="Lubonja R."/>
            <person name="Lui A."/>
            <person name="MacDonald P."/>
            <person name="Magnisalis V."/>
            <person name="Maru K."/>
            <person name="Matthews C."/>
            <person name="McCusker W."/>
            <person name="McDonough S."/>
            <person name="Mehta T."/>
            <person name="Meldrim J."/>
            <person name="Meneus L."/>
            <person name="Mihai O."/>
            <person name="Mihalev A."/>
            <person name="Mihova T."/>
            <person name="Mittelman R."/>
            <person name="Mlenga V."/>
            <person name="Montmayeur A."/>
            <person name="Mulrain L."/>
            <person name="Navidi A."/>
            <person name="Naylor J."/>
            <person name="Negash T."/>
            <person name="Nguyen T."/>
            <person name="Nguyen N."/>
            <person name="Nicol R."/>
            <person name="Norbu C."/>
            <person name="Norbu N."/>
            <person name="Novod N."/>
            <person name="O'Neill B."/>
            <person name="Osman S."/>
            <person name="Markiewicz E."/>
            <person name="Oyono O.L."/>
            <person name="Patti C."/>
            <person name="Phunkhang P."/>
            <person name="Pierre F."/>
            <person name="Priest M."/>
            <person name="Raghuraman S."/>
            <person name="Rege F."/>
            <person name="Reyes R."/>
            <person name="Rise C."/>
            <person name="Rogov P."/>
            <person name="Ross K."/>
            <person name="Ryan E."/>
            <person name="Settipalli S."/>
            <person name="Shea T."/>
            <person name="Sherpa N."/>
            <person name="Shi L."/>
            <person name="Shih D."/>
            <person name="Sparrow T."/>
            <person name="Spaulding J."/>
            <person name="Stalker J."/>
            <person name="Stange-Thomann N."/>
            <person name="Stavropoulos S."/>
            <person name="Stone C."/>
            <person name="Strader C."/>
            <person name="Tesfaye S."/>
            <person name="Thomson T."/>
            <person name="Thoulutsang Y."/>
            <person name="Thoulutsang D."/>
            <person name="Topham K."/>
            <person name="Topping I."/>
            <person name="Tsamla T."/>
            <person name="Vassiliev H."/>
            <person name="Vo A."/>
            <person name="Wangchuk T."/>
            <person name="Wangdi T."/>
            <person name="Weiand M."/>
            <person name="Wilkinson J."/>
            <person name="Wilson A."/>
            <person name="Yadav S."/>
            <person name="Young G."/>
            <person name="Yu Q."/>
            <person name="Zembek L."/>
            <person name="Zhong D."/>
            <person name="Zimmer A."/>
            <person name="Zwirko Z."/>
            <person name="Jaffe D.B."/>
            <person name="Alvarez P."/>
            <person name="Brockman W."/>
            <person name="Butler J."/>
            <person name="Chin C."/>
            <person name="Gnerre S."/>
            <person name="Grabherr M."/>
            <person name="Kleber M."/>
            <person name="Mauceli E."/>
            <person name="MacCallum I."/>
        </authorList>
    </citation>
    <scope>NUCLEOTIDE SEQUENCE [LARGE SCALE GENOMIC DNA]</scope>
    <source>
        <strain evidence="8">white501</strain>
    </source>
</reference>
<evidence type="ECO:0000313" key="8">
    <source>
        <dbReference type="Proteomes" id="UP000000304"/>
    </source>
</evidence>
<feature type="compositionally biased region" description="Low complexity" evidence="3">
    <location>
        <begin position="916"/>
        <end position="934"/>
    </location>
</feature>
<dbReference type="Gene3D" id="3.30.70.330">
    <property type="match status" value="1"/>
</dbReference>
<dbReference type="HOGENOM" id="CLU_010743_1_0_1"/>
<dbReference type="InterPro" id="IPR035967">
    <property type="entry name" value="SWAP/Surp_sf"/>
</dbReference>
<dbReference type="FunFam" id="3.30.70.330:FF:000177">
    <property type="entry name" value="U2 snRNP-associated SURP motif-containing protein-like isoform X2"/>
    <property type="match status" value="1"/>
</dbReference>
<dbReference type="GO" id="GO:0003723">
    <property type="term" value="F:RNA binding"/>
    <property type="evidence" value="ECO:0007669"/>
    <property type="project" value="UniProtKB-UniRule"/>
</dbReference>
<dbReference type="GO" id="GO:0006396">
    <property type="term" value="P:RNA processing"/>
    <property type="evidence" value="ECO:0007669"/>
    <property type="project" value="InterPro"/>
</dbReference>
<dbReference type="PANTHER" id="PTHR23140">
    <property type="entry name" value="RNA PROCESSING PROTEIN LD23810P"/>
    <property type="match status" value="1"/>
</dbReference>
<dbReference type="Gene3D" id="1.25.40.90">
    <property type="match status" value="1"/>
</dbReference>
<accession>B4QFK4</accession>
<dbReference type="STRING" id="7240.B4QFK4"/>
<dbReference type="OMA" id="FKSRVCN"/>
<dbReference type="InterPro" id="IPR035979">
    <property type="entry name" value="RBD_domain_sf"/>
</dbReference>
<dbReference type="AlphaFoldDB" id="B4QFK4"/>
<evidence type="ECO:0000259" key="5">
    <source>
        <dbReference type="PROSITE" id="PS50128"/>
    </source>
</evidence>
<feature type="compositionally biased region" description="Low complexity" evidence="3">
    <location>
        <begin position="170"/>
        <end position="206"/>
    </location>
</feature>
<feature type="region of interest" description="Disordered" evidence="3">
    <location>
        <begin position="746"/>
        <end position="781"/>
    </location>
</feature>
<feature type="compositionally biased region" description="Polar residues" evidence="3">
    <location>
        <begin position="211"/>
        <end position="220"/>
    </location>
</feature>
<feature type="region of interest" description="Disordered" evidence="3">
    <location>
        <begin position="159"/>
        <end position="220"/>
    </location>
</feature>
<dbReference type="PANTHER" id="PTHR23140:SF0">
    <property type="entry name" value="U2 SNRNP-ASSOCIATED SURP MOTIF-CONTAINING PROTEIN"/>
    <property type="match status" value="1"/>
</dbReference>
<proteinExistence type="predicted"/>
<feature type="compositionally biased region" description="Basic and acidic residues" evidence="3">
    <location>
        <begin position="106"/>
        <end position="132"/>
    </location>
</feature>
<evidence type="ECO:0000256" key="2">
    <source>
        <dbReference type="PROSITE-ProRule" id="PRU00176"/>
    </source>
</evidence>
<dbReference type="InterPro" id="IPR012677">
    <property type="entry name" value="Nucleotide-bd_a/b_plait_sf"/>
</dbReference>
<feature type="domain" description="RRM" evidence="4">
    <location>
        <begin position="215"/>
        <end position="296"/>
    </location>
</feature>
<dbReference type="InterPro" id="IPR008942">
    <property type="entry name" value="ENTH_VHS"/>
</dbReference>
<dbReference type="PROSITE" id="PS50128">
    <property type="entry name" value="SURP"/>
    <property type="match status" value="1"/>
</dbReference>
<dbReference type="SMART" id="SM00582">
    <property type="entry name" value="RPR"/>
    <property type="match status" value="1"/>
</dbReference>
<dbReference type="SMART" id="SM00648">
    <property type="entry name" value="SWAP"/>
    <property type="match status" value="1"/>
</dbReference>
<dbReference type="InterPro" id="IPR051485">
    <property type="entry name" value="SR-CTD_assoc_factor"/>
</dbReference>
<dbReference type="PhylomeDB" id="B4QFK4"/>
<dbReference type="Pfam" id="PF04818">
    <property type="entry name" value="CID"/>
    <property type="match status" value="1"/>
</dbReference>
<dbReference type="CDD" id="cd21370">
    <property type="entry name" value="cwf21_SR140"/>
    <property type="match status" value="1"/>
</dbReference>
<dbReference type="CDD" id="cd12223">
    <property type="entry name" value="RRM_SR140"/>
    <property type="match status" value="1"/>
</dbReference>
<evidence type="ECO:0000259" key="6">
    <source>
        <dbReference type="PROSITE" id="PS51391"/>
    </source>
</evidence>
<gene>
    <name evidence="7" type="primary">Dsim\GD11555</name>
    <name evidence="7" type="ORF">Dsim_GD11555</name>
</gene>
<feature type="region of interest" description="Disordered" evidence="3">
    <location>
        <begin position="83"/>
        <end position="147"/>
    </location>
</feature>
<dbReference type="Pfam" id="PF08312">
    <property type="entry name" value="cwf21"/>
    <property type="match status" value="1"/>
</dbReference>
<dbReference type="FunFam" id="1.10.10.790:FF:000006">
    <property type="entry name" value="U2 snRNP-associated SURP motif-containing protein isoform X1"/>
    <property type="match status" value="1"/>
</dbReference>
<evidence type="ECO:0000256" key="1">
    <source>
        <dbReference type="ARBA" id="ARBA00022884"/>
    </source>
</evidence>
<dbReference type="PROSITE" id="PS50102">
    <property type="entry name" value="RRM"/>
    <property type="match status" value="1"/>
</dbReference>
<dbReference type="SUPFAM" id="SSF48464">
    <property type="entry name" value="ENTH/VHS domain"/>
    <property type="match status" value="1"/>
</dbReference>
<dbReference type="PROSITE" id="PS51391">
    <property type="entry name" value="CID"/>
    <property type="match status" value="1"/>
</dbReference>
<dbReference type="SMART" id="SM01115">
    <property type="entry name" value="cwf21"/>
    <property type="match status" value="1"/>
</dbReference>
<dbReference type="EMBL" id="CM000362">
    <property type="protein sequence ID" value="EDX07996.1"/>
    <property type="molecule type" value="Genomic_DNA"/>
</dbReference>
<keyword evidence="8" id="KW-1185">Reference proteome</keyword>
<dbReference type="InterPro" id="IPR000061">
    <property type="entry name" value="Surp"/>
</dbReference>
<dbReference type="Pfam" id="PF01805">
    <property type="entry name" value="Surp"/>
    <property type="match status" value="1"/>
</dbReference>
<dbReference type="Gene3D" id="1.10.10.790">
    <property type="entry name" value="Surp module"/>
    <property type="match status" value="1"/>
</dbReference>
<dbReference type="Proteomes" id="UP000000304">
    <property type="component" value="Chromosome 2R"/>
</dbReference>
<dbReference type="Gene3D" id="6.10.140.420">
    <property type="match status" value="1"/>
</dbReference>
<dbReference type="Bgee" id="FBgn0183296">
    <property type="expression patterns" value="Expressed in embryo and 3 other cell types or tissues"/>
</dbReference>
<feature type="compositionally biased region" description="Basic and acidic residues" evidence="3">
    <location>
        <begin position="905"/>
        <end position="915"/>
    </location>
</feature>